<proteinExistence type="predicted"/>
<dbReference type="Proteomes" id="UP000470404">
    <property type="component" value="Unassembled WGS sequence"/>
</dbReference>
<organism evidence="2 3">
    <name type="scientific">Amycolatopsis rubida</name>
    <dbReference type="NCBI Taxonomy" id="112413"/>
    <lineage>
        <taxon>Bacteria</taxon>
        <taxon>Bacillati</taxon>
        <taxon>Actinomycetota</taxon>
        <taxon>Actinomycetes</taxon>
        <taxon>Pseudonocardiales</taxon>
        <taxon>Pseudonocardiaceae</taxon>
        <taxon>Amycolatopsis</taxon>
    </lineage>
</organism>
<evidence type="ECO:0000313" key="3">
    <source>
        <dbReference type="Proteomes" id="UP000470404"/>
    </source>
</evidence>
<dbReference type="EMBL" id="JAAGNC010000212">
    <property type="protein sequence ID" value="NEC62351.1"/>
    <property type="molecule type" value="Genomic_DNA"/>
</dbReference>
<accession>A0ABX0CBG2</accession>
<keyword evidence="3" id="KW-1185">Reference proteome</keyword>
<name>A0ABX0CBG2_9PSEU</name>
<evidence type="ECO:0000313" key="2">
    <source>
        <dbReference type="EMBL" id="NEC62351.1"/>
    </source>
</evidence>
<sequence>MGAPSVVRCGPGESGQDGVPAAFGVQQVGREPVGGGRARQNRVPPARSPVSSKRVTGARRSASRAASAKGASRSSTEWTPLVDTRMLAASASGSAARATRTWWQVSGHAAGAVTFGQ</sequence>
<dbReference type="RefSeq" id="WP_157905035.1">
    <property type="nucleotide sequence ID" value="NZ_JAAGNC010000212.1"/>
</dbReference>
<protein>
    <submittedName>
        <fullName evidence="2">Uncharacterized protein</fullName>
    </submittedName>
</protein>
<feature type="compositionally biased region" description="Low complexity" evidence="1">
    <location>
        <begin position="58"/>
        <end position="75"/>
    </location>
</feature>
<evidence type="ECO:0000256" key="1">
    <source>
        <dbReference type="SAM" id="MobiDB-lite"/>
    </source>
</evidence>
<comment type="caution">
    <text evidence="2">The sequence shown here is derived from an EMBL/GenBank/DDBJ whole genome shotgun (WGS) entry which is preliminary data.</text>
</comment>
<reference evidence="2 3" key="1">
    <citation type="submission" date="2020-01" db="EMBL/GenBank/DDBJ databases">
        <title>Insect and environment-associated Actinomycetes.</title>
        <authorList>
            <person name="Currrie C."/>
            <person name="Chevrette M."/>
            <person name="Carlson C."/>
            <person name="Stubbendieck R."/>
            <person name="Wendt-Pienkowski E."/>
        </authorList>
    </citation>
    <scope>NUCLEOTIDE SEQUENCE [LARGE SCALE GENOMIC DNA]</scope>
    <source>
        <strain evidence="2 3">SID8386</strain>
    </source>
</reference>
<gene>
    <name evidence="2" type="ORF">G3I59_43795</name>
</gene>
<feature type="region of interest" description="Disordered" evidence="1">
    <location>
        <begin position="1"/>
        <end position="80"/>
    </location>
</feature>